<dbReference type="GO" id="GO:0061630">
    <property type="term" value="F:ubiquitin protein ligase activity"/>
    <property type="evidence" value="ECO:0007669"/>
    <property type="project" value="TreeGrafter"/>
</dbReference>
<dbReference type="InterPro" id="IPR019734">
    <property type="entry name" value="TPR_rpt"/>
</dbReference>
<name>A0A7R9VZQ3_9CHLO</name>
<evidence type="ECO:0000313" key="9">
    <source>
        <dbReference type="EMBL" id="CAD8309671.1"/>
    </source>
</evidence>
<feature type="compositionally biased region" description="Low complexity" evidence="6">
    <location>
        <begin position="31"/>
        <end position="43"/>
    </location>
</feature>
<dbReference type="GO" id="GO:0008270">
    <property type="term" value="F:zinc ion binding"/>
    <property type="evidence" value="ECO:0007669"/>
    <property type="project" value="UniProtKB-KW"/>
</dbReference>
<keyword evidence="5" id="KW-0802">TPR repeat</keyword>
<dbReference type="PROSITE" id="PS50005">
    <property type="entry name" value="TPR"/>
    <property type="match status" value="1"/>
</dbReference>
<dbReference type="Gene3D" id="1.25.40.10">
    <property type="entry name" value="Tetratricopeptide repeat domain"/>
    <property type="match status" value="1"/>
</dbReference>
<dbReference type="CDD" id="cd16514">
    <property type="entry name" value="RING-HC_LONFs_rpt2"/>
    <property type="match status" value="1"/>
</dbReference>
<dbReference type="SUPFAM" id="SSF48452">
    <property type="entry name" value="TPR-like"/>
    <property type="match status" value="1"/>
</dbReference>
<dbReference type="PANTHER" id="PTHR23327">
    <property type="entry name" value="RING FINGER PROTEIN 127"/>
    <property type="match status" value="1"/>
</dbReference>
<feature type="region of interest" description="Disordered" evidence="6">
    <location>
        <begin position="327"/>
        <end position="349"/>
    </location>
</feature>
<evidence type="ECO:0000256" key="3">
    <source>
        <dbReference type="ARBA" id="ARBA00022833"/>
    </source>
</evidence>
<evidence type="ECO:0000256" key="4">
    <source>
        <dbReference type="PROSITE-ProRule" id="PRU00175"/>
    </source>
</evidence>
<dbReference type="InterPro" id="IPR001841">
    <property type="entry name" value="Znf_RING"/>
</dbReference>
<evidence type="ECO:0000256" key="6">
    <source>
        <dbReference type="SAM" id="MobiDB-lite"/>
    </source>
</evidence>
<feature type="domain" description="RING-type" evidence="7">
    <location>
        <begin position="259"/>
        <end position="297"/>
    </location>
</feature>
<evidence type="ECO:0000256" key="2">
    <source>
        <dbReference type="ARBA" id="ARBA00022771"/>
    </source>
</evidence>
<dbReference type="EMBL" id="HBEC01043584">
    <property type="protein sequence ID" value="CAD8309671.1"/>
    <property type="molecule type" value="Transcribed_RNA"/>
</dbReference>
<feature type="repeat" description="TPR" evidence="5">
    <location>
        <begin position="190"/>
        <end position="223"/>
    </location>
</feature>
<evidence type="ECO:0000256" key="5">
    <source>
        <dbReference type="PROSITE-ProRule" id="PRU00339"/>
    </source>
</evidence>
<feature type="region of interest" description="Disordered" evidence="6">
    <location>
        <begin position="1"/>
        <end position="93"/>
    </location>
</feature>
<evidence type="ECO:0000259" key="8">
    <source>
        <dbReference type="PROSITE" id="PS51787"/>
    </source>
</evidence>
<dbReference type="SMART" id="SM00464">
    <property type="entry name" value="LON"/>
    <property type="match status" value="1"/>
</dbReference>
<dbReference type="PANTHER" id="PTHR23327:SF42">
    <property type="entry name" value="LON PEPTIDASE N-TERMINAL DOMAIN AND RING FINGER PROTEIN C14F5.10C"/>
    <property type="match status" value="1"/>
</dbReference>
<dbReference type="AlphaFoldDB" id="A0A7R9VZQ3"/>
<keyword evidence="2 4" id="KW-0863">Zinc-finger</keyword>
<evidence type="ECO:0008006" key="10">
    <source>
        <dbReference type="Google" id="ProtNLM"/>
    </source>
</evidence>
<keyword evidence="3" id="KW-0862">Zinc</keyword>
<dbReference type="PROSITE" id="PS51787">
    <property type="entry name" value="LON_N"/>
    <property type="match status" value="1"/>
</dbReference>
<dbReference type="InterPro" id="IPR013083">
    <property type="entry name" value="Znf_RING/FYVE/PHD"/>
</dbReference>
<dbReference type="Pfam" id="PF02190">
    <property type="entry name" value="LON_substr_bdg"/>
    <property type="match status" value="1"/>
</dbReference>
<accession>A0A7R9VZQ3</accession>
<dbReference type="InterPro" id="IPR003111">
    <property type="entry name" value="Lon_prtase_N"/>
</dbReference>
<dbReference type="GO" id="GO:0005737">
    <property type="term" value="C:cytoplasm"/>
    <property type="evidence" value="ECO:0007669"/>
    <property type="project" value="UniProtKB-ARBA"/>
</dbReference>
<dbReference type="InterPro" id="IPR017907">
    <property type="entry name" value="Znf_RING_CS"/>
</dbReference>
<sequence>MDASPRASDGPPDAVRDAAAAQGAAAGGHGADVAPAAEGVAARVDSEQAAGPTVPETRDDAAADSSAAPTPAAGDGHLGAAAQSSREACELAKHREHGNDAFSRGRFDEAANLYSRALQLAIMSPEADRSVLSTLYSNRSAAFASLAQAYRNRPAETSESSALYGMDPMHLAQLALNDAAKAVDGMPQWTKAYSRKGLALFLLERYSEAEEAYLAGLGVDPTCKALQEGLAQVAKVLDAAKSTVKRQRSVNRNLDELECTLCLRLLYEPVTTPCGHTFCRGCYARSTDAGNKCPLCRTVLHCGRALPITVTLASLISRAFPAEYQERKEEEDASAASRPVGTAGRTSSSQDTAAINGVVTMPVFVMNSVLPFECMALNIFEPRYRLMIRRAMEGNRRFGMAQMGRNRQLESVFTEVEITECSPLPDGRYHIEVIGRRRMRLRSTSDLDGYRIAQAEPLSDELEADDVTPPLSLLGVEVGAGVDTLITRLRTVGGTNPGVREVLQCMGPRPVPGAAEADGADARERTQTYLERLSFWTAALLVQVSRAAVRFELLQSTSTRSRLLWCKEQLGRLDNTERCCIM</sequence>
<dbReference type="Gene3D" id="3.30.40.10">
    <property type="entry name" value="Zinc/RING finger domain, C3HC4 (zinc finger)"/>
    <property type="match status" value="1"/>
</dbReference>
<evidence type="ECO:0000256" key="1">
    <source>
        <dbReference type="ARBA" id="ARBA00022723"/>
    </source>
</evidence>
<feature type="compositionally biased region" description="Low complexity" evidence="6">
    <location>
        <begin position="9"/>
        <end position="24"/>
    </location>
</feature>
<dbReference type="Pfam" id="PF13923">
    <property type="entry name" value="zf-C3HC4_2"/>
    <property type="match status" value="1"/>
</dbReference>
<dbReference type="Gene3D" id="2.30.130.40">
    <property type="entry name" value="LON domain-like"/>
    <property type="match status" value="1"/>
</dbReference>
<dbReference type="PROSITE" id="PS00518">
    <property type="entry name" value="ZF_RING_1"/>
    <property type="match status" value="1"/>
</dbReference>
<dbReference type="PROSITE" id="PS50089">
    <property type="entry name" value="ZF_RING_2"/>
    <property type="match status" value="1"/>
</dbReference>
<dbReference type="SUPFAM" id="SSF88697">
    <property type="entry name" value="PUA domain-like"/>
    <property type="match status" value="1"/>
</dbReference>
<feature type="domain" description="Lon N-terminal" evidence="8">
    <location>
        <begin position="358"/>
        <end position="574"/>
    </location>
</feature>
<gene>
    <name evidence="9" type="ORF">CEUR00632_LOCUS20304</name>
</gene>
<proteinExistence type="predicted"/>
<protein>
    <recommendedName>
        <fullName evidence="10">RING-type domain-containing protein</fullName>
    </recommendedName>
</protein>
<keyword evidence="1" id="KW-0479">Metal-binding</keyword>
<dbReference type="InterPro" id="IPR046336">
    <property type="entry name" value="Lon_prtase_N_sf"/>
</dbReference>
<reference evidence="9" key="1">
    <citation type="submission" date="2021-01" db="EMBL/GenBank/DDBJ databases">
        <authorList>
            <person name="Corre E."/>
            <person name="Pelletier E."/>
            <person name="Niang G."/>
            <person name="Scheremetjew M."/>
            <person name="Finn R."/>
            <person name="Kale V."/>
            <person name="Holt S."/>
            <person name="Cochrane G."/>
            <person name="Meng A."/>
            <person name="Brown T."/>
            <person name="Cohen L."/>
        </authorList>
    </citation>
    <scope>NUCLEOTIDE SEQUENCE</scope>
    <source>
        <strain evidence="9">CCMP219</strain>
    </source>
</reference>
<organism evidence="9">
    <name type="scientific">Chlamydomonas euryale</name>
    <dbReference type="NCBI Taxonomy" id="1486919"/>
    <lineage>
        <taxon>Eukaryota</taxon>
        <taxon>Viridiplantae</taxon>
        <taxon>Chlorophyta</taxon>
        <taxon>core chlorophytes</taxon>
        <taxon>Chlorophyceae</taxon>
        <taxon>CS clade</taxon>
        <taxon>Chlamydomonadales</taxon>
        <taxon>Chlamydomonadaceae</taxon>
        <taxon>Chlamydomonas</taxon>
    </lineage>
</organism>
<dbReference type="SMART" id="SM00184">
    <property type="entry name" value="RING"/>
    <property type="match status" value="1"/>
</dbReference>
<evidence type="ECO:0000259" key="7">
    <source>
        <dbReference type="PROSITE" id="PS50089"/>
    </source>
</evidence>
<dbReference type="SUPFAM" id="SSF57850">
    <property type="entry name" value="RING/U-box"/>
    <property type="match status" value="1"/>
</dbReference>
<dbReference type="InterPro" id="IPR011990">
    <property type="entry name" value="TPR-like_helical_dom_sf"/>
</dbReference>
<feature type="compositionally biased region" description="Low complexity" evidence="6">
    <location>
        <begin position="63"/>
        <end position="75"/>
    </location>
</feature>
<dbReference type="InterPro" id="IPR015947">
    <property type="entry name" value="PUA-like_sf"/>
</dbReference>
<dbReference type="SMART" id="SM00028">
    <property type="entry name" value="TPR"/>
    <property type="match status" value="2"/>
</dbReference>